<feature type="binding site" evidence="7">
    <location>
        <position position="130"/>
    </location>
    <ligand>
        <name>Zn(2+)</name>
        <dbReference type="ChEBI" id="CHEBI:29105"/>
    </ligand>
</feature>
<evidence type="ECO:0000256" key="8">
    <source>
        <dbReference type="PIRSR" id="PIRSR602481-2"/>
    </source>
</evidence>
<keyword evidence="10" id="KW-1185">Reference proteome</keyword>
<dbReference type="Pfam" id="PF01475">
    <property type="entry name" value="FUR"/>
    <property type="match status" value="1"/>
</dbReference>
<dbReference type="InterPro" id="IPR036388">
    <property type="entry name" value="WH-like_DNA-bd_sf"/>
</dbReference>
<dbReference type="AlphaFoldDB" id="A0A415DY70"/>
<dbReference type="PANTHER" id="PTHR33202">
    <property type="entry name" value="ZINC UPTAKE REGULATION PROTEIN"/>
    <property type="match status" value="1"/>
</dbReference>
<proteinExistence type="inferred from homology"/>
<evidence type="ECO:0000256" key="2">
    <source>
        <dbReference type="ARBA" id="ARBA00022491"/>
    </source>
</evidence>
<evidence type="ECO:0000256" key="1">
    <source>
        <dbReference type="ARBA" id="ARBA00007957"/>
    </source>
</evidence>
<gene>
    <name evidence="9" type="ORF">DW099_12940</name>
</gene>
<evidence type="ECO:0000256" key="6">
    <source>
        <dbReference type="ARBA" id="ARBA00023163"/>
    </source>
</evidence>
<dbReference type="Gene3D" id="1.10.10.10">
    <property type="entry name" value="Winged helix-like DNA-binding domain superfamily/Winged helix DNA-binding domain"/>
    <property type="match status" value="1"/>
</dbReference>
<dbReference type="STRING" id="1776384.GCA_900086585_02182"/>
<dbReference type="OrthoDB" id="8659436at2"/>
<keyword evidence="2" id="KW-0678">Repressor</keyword>
<dbReference type="GO" id="GO:0045892">
    <property type="term" value="P:negative regulation of DNA-templated transcription"/>
    <property type="evidence" value="ECO:0007669"/>
    <property type="project" value="TreeGrafter"/>
</dbReference>
<comment type="cofactor">
    <cofactor evidence="7">
        <name>Zn(2+)</name>
        <dbReference type="ChEBI" id="CHEBI:29105"/>
    </cofactor>
    <text evidence="7">Binds 1 zinc ion per subunit.</text>
</comment>
<dbReference type="InterPro" id="IPR043135">
    <property type="entry name" value="Fur_C"/>
</dbReference>
<evidence type="ECO:0000313" key="10">
    <source>
        <dbReference type="Proteomes" id="UP000284841"/>
    </source>
</evidence>
<evidence type="ECO:0000256" key="3">
    <source>
        <dbReference type="ARBA" id="ARBA00022833"/>
    </source>
</evidence>
<evidence type="ECO:0000256" key="5">
    <source>
        <dbReference type="ARBA" id="ARBA00023125"/>
    </source>
</evidence>
<dbReference type="CDD" id="cd07153">
    <property type="entry name" value="Fur_like"/>
    <property type="match status" value="1"/>
</dbReference>
<dbReference type="EMBL" id="QRMS01000004">
    <property type="protein sequence ID" value="RHJ85750.1"/>
    <property type="molecule type" value="Genomic_DNA"/>
</dbReference>
<dbReference type="GO" id="GO:0008270">
    <property type="term" value="F:zinc ion binding"/>
    <property type="evidence" value="ECO:0007669"/>
    <property type="project" value="TreeGrafter"/>
</dbReference>
<keyword evidence="7" id="KW-0479">Metal-binding</keyword>
<dbReference type="InterPro" id="IPR002481">
    <property type="entry name" value="FUR"/>
</dbReference>
<evidence type="ECO:0000256" key="7">
    <source>
        <dbReference type="PIRSR" id="PIRSR602481-1"/>
    </source>
</evidence>
<keyword evidence="4" id="KW-0805">Transcription regulation</keyword>
<evidence type="ECO:0000313" key="9">
    <source>
        <dbReference type="EMBL" id="RHJ85750.1"/>
    </source>
</evidence>
<dbReference type="RefSeq" id="WP_067537883.1">
    <property type="nucleotide sequence ID" value="NZ_AP025567.1"/>
</dbReference>
<accession>A0A415DY70</accession>
<organism evidence="9 10">
    <name type="scientific">Emergencia timonensis</name>
    <dbReference type="NCBI Taxonomy" id="1776384"/>
    <lineage>
        <taxon>Bacteria</taxon>
        <taxon>Bacillati</taxon>
        <taxon>Bacillota</taxon>
        <taxon>Clostridia</taxon>
        <taxon>Peptostreptococcales</taxon>
        <taxon>Anaerovoracaceae</taxon>
        <taxon>Emergencia</taxon>
    </lineage>
</organism>
<comment type="cofactor">
    <cofactor evidence="8">
        <name>Mn(2+)</name>
        <dbReference type="ChEBI" id="CHEBI:29035"/>
    </cofactor>
    <cofactor evidence="8">
        <name>Fe(2+)</name>
        <dbReference type="ChEBI" id="CHEBI:29033"/>
    </cofactor>
    <text evidence="8">Binds 1 Mn(2+) or Fe(2+) ion per subunit.</text>
</comment>
<name>A0A415DY70_9FIRM</name>
<evidence type="ECO:0000256" key="4">
    <source>
        <dbReference type="ARBA" id="ARBA00023015"/>
    </source>
</evidence>
<comment type="caution">
    <text evidence="9">The sequence shown here is derived from an EMBL/GenBank/DDBJ whole genome shotgun (WGS) entry which is preliminary data.</text>
</comment>
<feature type="binding site" evidence="8">
    <location>
        <position position="80"/>
    </location>
    <ligand>
        <name>Fe cation</name>
        <dbReference type="ChEBI" id="CHEBI:24875"/>
    </ligand>
</feature>
<dbReference type="Proteomes" id="UP000284841">
    <property type="component" value="Unassembled WGS sequence"/>
</dbReference>
<keyword evidence="6" id="KW-0804">Transcription</keyword>
<protein>
    <submittedName>
        <fullName evidence="9">Transcriptional repressor</fullName>
    </submittedName>
</protein>
<dbReference type="GO" id="GO:1900376">
    <property type="term" value="P:regulation of secondary metabolite biosynthetic process"/>
    <property type="evidence" value="ECO:0007669"/>
    <property type="project" value="TreeGrafter"/>
</dbReference>
<feature type="binding site" evidence="7">
    <location>
        <position position="93"/>
    </location>
    <ligand>
        <name>Zn(2+)</name>
        <dbReference type="ChEBI" id="CHEBI:29105"/>
    </ligand>
</feature>
<dbReference type="GO" id="GO:0003700">
    <property type="term" value="F:DNA-binding transcription factor activity"/>
    <property type="evidence" value="ECO:0007669"/>
    <property type="project" value="InterPro"/>
</dbReference>
<dbReference type="GeneID" id="83004538"/>
<keyword evidence="8" id="KW-0408">Iron</keyword>
<dbReference type="Gene3D" id="3.30.1490.190">
    <property type="match status" value="1"/>
</dbReference>
<sequence length="142" mass="16451">MAVNEYKTNSRIKIMEYLIESKERAVSVSDIASHMKEQHCSVNVTTIYRYLDKLEKDGNLIKYAAEKGDKTTYQYVEREHKCDEHLHLKCVKCGAVIHLDCCFMAEISRHIAEDHGFALQCRNSVIYGLCSQCQKMQNKQKV</sequence>
<dbReference type="SUPFAM" id="SSF46785">
    <property type="entry name" value="Winged helix' DNA-binding domain"/>
    <property type="match status" value="1"/>
</dbReference>
<feature type="binding site" evidence="7">
    <location>
        <position position="133"/>
    </location>
    <ligand>
        <name>Zn(2+)</name>
        <dbReference type="ChEBI" id="CHEBI:29105"/>
    </ligand>
</feature>
<keyword evidence="5" id="KW-0238">DNA-binding</keyword>
<dbReference type="PANTHER" id="PTHR33202:SF7">
    <property type="entry name" value="FERRIC UPTAKE REGULATION PROTEIN"/>
    <property type="match status" value="1"/>
</dbReference>
<feature type="binding site" evidence="7">
    <location>
        <position position="90"/>
    </location>
    <ligand>
        <name>Zn(2+)</name>
        <dbReference type="ChEBI" id="CHEBI:29105"/>
    </ligand>
</feature>
<comment type="similarity">
    <text evidence="1">Belongs to the Fur family.</text>
</comment>
<reference evidence="9 10" key="1">
    <citation type="submission" date="2018-08" db="EMBL/GenBank/DDBJ databases">
        <title>A genome reference for cultivated species of the human gut microbiota.</title>
        <authorList>
            <person name="Zou Y."/>
            <person name="Xue W."/>
            <person name="Luo G."/>
        </authorList>
    </citation>
    <scope>NUCLEOTIDE SEQUENCE [LARGE SCALE GENOMIC DNA]</scope>
    <source>
        <strain evidence="9 10">AM07-24</strain>
    </source>
</reference>
<dbReference type="GO" id="GO:0000976">
    <property type="term" value="F:transcription cis-regulatory region binding"/>
    <property type="evidence" value="ECO:0007669"/>
    <property type="project" value="TreeGrafter"/>
</dbReference>
<dbReference type="InterPro" id="IPR036390">
    <property type="entry name" value="WH_DNA-bd_sf"/>
</dbReference>
<keyword evidence="3 7" id="KW-0862">Zinc</keyword>